<gene>
    <name evidence="1" type="ORF">ACI1P1_12990</name>
</gene>
<reference evidence="1" key="1">
    <citation type="submission" date="2024-12" db="EMBL/GenBank/DDBJ databases">
        <authorList>
            <person name="Wu N."/>
        </authorList>
    </citation>
    <scope>NUCLEOTIDE SEQUENCE</scope>
    <source>
        <strain evidence="1">P15</strain>
    </source>
</reference>
<proteinExistence type="predicted"/>
<comment type="caution">
    <text evidence="1">The sequence shown here is derived from an EMBL/GenBank/DDBJ whole genome shotgun (WGS) entry which is preliminary data.</text>
</comment>
<dbReference type="Proteomes" id="UP001631969">
    <property type="component" value="Unassembled WGS sequence"/>
</dbReference>
<sequence>MSCPKCPASQVVDPPQVVYRDIYLPQVVEVIHPIEIVNRYHCVPVPKHCYAVTVRDEFCPPAIGGVAAVSQVRNAKRRGKK</sequence>
<evidence type="ECO:0000313" key="1">
    <source>
        <dbReference type="EMBL" id="MFM9329205.1"/>
    </source>
</evidence>
<keyword evidence="2" id="KW-1185">Reference proteome</keyword>
<protein>
    <submittedName>
        <fullName evidence="1">Uncharacterized protein</fullName>
    </submittedName>
</protein>
<evidence type="ECO:0000313" key="2">
    <source>
        <dbReference type="Proteomes" id="UP001631969"/>
    </source>
</evidence>
<accession>A0ACC7NXI2</accession>
<name>A0ACC7NXI2_9BACL</name>
<dbReference type="EMBL" id="JBJURJ010000007">
    <property type="protein sequence ID" value="MFM9329205.1"/>
    <property type="molecule type" value="Genomic_DNA"/>
</dbReference>
<organism evidence="1 2">
    <name type="scientific">Paenibacillus mesotrionivorans</name>
    <dbReference type="NCBI Taxonomy" id="3160968"/>
    <lineage>
        <taxon>Bacteria</taxon>
        <taxon>Bacillati</taxon>
        <taxon>Bacillota</taxon>
        <taxon>Bacilli</taxon>
        <taxon>Bacillales</taxon>
        <taxon>Paenibacillaceae</taxon>
        <taxon>Paenibacillus</taxon>
    </lineage>
</organism>